<evidence type="ECO:0000313" key="4">
    <source>
        <dbReference type="Proteomes" id="UP001596002"/>
    </source>
</evidence>
<keyword evidence="1" id="KW-0732">Signal</keyword>
<organism evidence="3 4">
    <name type="scientific">Effusibacillus consociatus</name>
    <dbReference type="NCBI Taxonomy" id="1117041"/>
    <lineage>
        <taxon>Bacteria</taxon>
        <taxon>Bacillati</taxon>
        <taxon>Bacillota</taxon>
        <taxon>Bacilli</taxon>
        <taxon>Bacillales</taxon>
        <taxon>Alicyclobacillaceae</taxon>
        <taxon>Effusibacillus</taxon>
    </lineage>
</organism>
<dbReference type="RefSeq" id="WP_380024062.1">
    <property type="nucleotide sequence ID" value="NZ_JBHSHC010000014.1"/>
</dbReference>
<accession>A0ABV9PXA8</accession>
<dbReference type="Pfam" id="PF04069">
    <property type="entry name" value="OpuAC"/>
    <property type="match status" value="1"/>
</dbReference>
<dbReference type="Gene3D" id="3.40.190.10">
    <property type="entry name" value="Periplasmic binding protein-like II"/>
    <property type="match status" value="1"/>
</dbReference>
<dbReference type="PROSITE" id="PS51257">
    <property type="entry name" value="PROKAR_LIPOPROTEIN"/>
    <property type="match status" value="1"/>
</dbReference>
<evidence type="ECO:0000259" key="2">
    <source>
        <dbReference type="Pfam" id="PF04069"/>
    </source>
</evidence>
<dbReference type="EMBL" id="JBHSHC010000014">
    <property type="protein sequence ID" value="MFC4766263.1"/>
    <property type="molecule type" value="Genomic_DNA"/>
</dbReference>
<dbReference type="Proteomes" id="UP001596002">
    <property type="component" value="Unassembled WGS sequence"/>
</dbReference>
<comment type="caution">
    <text evidence="3">The sequence shown here is derived from an EMBL/GenBank/DDBJ whole genome shotgun (WGS) entry which is preliminary data.</text>
</comment>
<reference evidence="4" key="1">
    <citation type="journal article" date="2019" name="Int. J. Syst. Evol. Microbiol.">
        <title>The Global Catalogue of Microorganisms (GCM) 10K type strain sequencing project: providing services to taxonomists for standard genome sequencing and annotation.</title>
        <authorList>
            <consortium name="The Broad Institute Genomics Platform"/>
            <consortium name="The Broad Institute Genome Sequencing Center for Infectious Disease"/>
            <person name="Wu L."/>
            <person name="Ma J."/>
        </authorList>
    </citation>
    <scope>NUCLEOTIDE SEQUENCE [LARGE SCALE GENOMIC DNA]</scope>
    <source>
        <strain evidence="4">WYCCWR 12678</strain>
    </source>
</reference>
<keyword evidence="4" id="KW-1185">Reference proteome</keyword>
<sequence length="317" mass="34504">MKSISKKIFSICLIFVLVFITTACGNTGSSPASNSSASSSAKNGGNKPTIKVGSKNFTEQYILGELYSQALEAAGYPVERKLNLGGTLVAFEALKGGQIDLYPEYTGTALMDILKDQPKSDGDAVYEAVKKGYKEKWDIEVLNKTQFNNTYVLVTTKKAAEKYNLKKLSDLATKASELNFALIPEFAERADGLPGLQKTYGGFQFKSAKLFDIGLKYKALTSGQVDVTIGFGTDGQIAGYNLVALEDDKKFWPPYHVAPQVRGDVLKNNPEVGEIINKVNALLTDQVMASLNWKVDGDKEEPAAVAKQFLKQNGIIK</sequence>
<proteinExistence type="predicted"/>
<feature type="chain" id="PRO_5047107078" evidence="1">
    <location>
        <begin position="26"/>
        <end position="317"/>
    </location>
</feature>
<evidence type="ECO:0000313" key="3">
    <source>
        <dbReference type="EMBL" id="MFC4766263.1"/>
    </source>
</evidence>
<dbReference type="Gene3D" id="3.40.190.120">
    <property type="entry name" value="Osmoprotection protein (prox), domain 2"/>
    <property type="match status" value="1"/>
</dbReference>
<gene>
    <name evidence="3" type="ORF">ACFO8Q_02455</name>
</gene>
<protein>
    <submittedName>
        <fullName evidence="3">Glycine betaine ABC transporter substrate-binding protein</fullName>
    </submittedName>
</protein>
<evidence type="ECO:0000256" key="1">
    <source>
        <dbReference type="SAM" id="SignalP"/>
    </source>
</evidence>
<feature type="domain" description="ABC-type glycine betaine transport system substrate-binding" evidence="2">
    <location>
        <begin position="49"/>
        <end position="312"/>
    </location>
</feature>
<feature type="signal peptide" evidence="1">
    <location>
        <begin position="1"/>
        <end position="25"/>
    </location>
</feature>
<dbReference type="InterPro" id="IPR007210">
    <property type="entry name" value="ABC_Gly_betaine_transp_sub-bd"/>
</dbReference>
<dbReference type="SUPFAM" id="SSF53850">
    <property type="entry name" value="Periplasmic binding protein-like II"/>
    <property type="match status" value="1"/>
</dbReference>
<name>A0ABV9PXA8_9BACL</name>